<sequence>MIAEESINVSQFLRQYDSEGTKKSYKTGLKFFFREIYPELKGEDLDILSERYLAEDRNHREDVMDFKDSLKDKAPKTISTRLNSIRVFLDERANSST</sequence>
<gene>
    <name evidence="3" type="ORF">S01H1_39383</name>
</gene>
<dbReference type="InterPro" id="IPR010998">
    <property type="entry name" value="Integrase_recombinase_N"/>
</dbReference>
<keyword evidence="1" id="KW-0238">DNA-binding</keyword>
<evidence type="ECO:0000259" key="2">
    <source>
        <dbReference type="PROSITE" id="PS51900"/>
    </source>
</evidence>
<dbReference type="Gene3D" id="1.10.150.130">
    <property type="match status" value="1"/>
</dbReference>
<evidence type="ECO:0000256" key="1">
    <source>
        <dbReference type="ARBA" id="ARBA00023125"/>
    </source>
</evidence>
<feature type="non-terminal residue" evidence="3">
    <location>
        <position position="97"/>
    </location>
</feature>
<proteinExistence type="predicted"/>
<dbReference type="GO" id="GO:0003677">
    <property type="term" value="F:DNA binding"/>
    <property type="evidence" value="ECO:0007669"/>
    <property type="project" value="UniProtKB-KW"/>
</dbReference>
<dbReference type="AlphaFoldDB" id="X0V2T1"/>
<feature type="domain" description="Core-binding (CB)" evidence="2">
    <location>
        <begin position="3"/>
        <end position="93"/>
    </location>
</feature>
<reference evidence="3" key="1">
    <citation type="journal article" date="2014" name="Front. Microbiol.">
        <title>High frequency of phylogenetically diverse reductive dehalogenase-homologous genes in deep subseafloor sedimentary metagenomes.</title>
        <authorList>
            <person name="Kawai M."/>
            <person name="Futagami T."/>
            <person name="Toyoda A."/>
            <person name="Takaki Y."/>
            <person name="Nishi S."/>
            <person name="Hori S."/>
            <person name="Arai W."/>
            <person name="Tsubouchi T."/>
            <person name="Morono Y."/>
            <person name="Uchiyama I."/>
            <person name="Ito T."/>
            <person name="Fujiyama A."/>
            <person name="Inagaki F."/>
            <person name="Takami H."/>
        </authorList>
    </citation>
    <scope>NUCLEOTIDE SEQUENCE</scope>
    <source>
        <strain evidence="3">Expedition CK06-06</strain>
    </source>
</reference>
<comment type="caution">
    <text evidence="3">The sequence shown here is derived from an EMBL/GenBank/DDBJ whole genome shotgun (WGS) entry which is preliminary data.</text>
</comment>
<protein>
    <recommendedName>
        <fullName evidence="2">Core-binding (CB) domain-containing protein</fullName>
    </recommendedName>
</protein>
<evidence type="ECO:0000313" key="3">
    <source>
        <dbReference type="EMBL" id="GAG12415.1"/>
    </source>
</evidence>
<accession>X0V2T1</accession>
<dbReference type="InterPro" id="IPR044068">
    <property type="entry name" value="CB"/>
</dbReference>
<dbReference type="EMBL" id="BARS01024849">
    <property type="protein sequence ID" value="GAG12415.1"/>
    <property type="molecule type" value="Genomic_DNA"/>
</dbReference>
<organism evidence="3">
    <name type="scientific">marine sediment metagenome</name>
    <dbReference type="NCBI Taxonomy" id="412755"/>
    <lineage>
        <taxon>unclassified sequences</taxon>
        <taxon>metagenomes</taxon>
        <taxon>ecological metagenomes</taxon>
    </lineage>
</organism>
<dbReference type="PROSITE" id="PS51900">
    <property type="entry name" value="CB"/>
    <property type="match status" value="1"/>
</dbReference>
<name>X0V2T1_9ZZZZ</name>